<evidence type="ECO:0000256" key="4">
    <source>
        <dbReference type="ARBA" id="ARBA00023157"/>
    </source>
</evidence>
<dbReference type="PROSITE" id="PS51910">
    <property type="entry name" value="GH18_2"/>
    <property type="match status" value="2"/>
</dbReference>
<keyword evidence="5 6" id="KW-0326">Glycosidase</keyword>
<keyword evidence="10" id="KW-1185">Reference proteome</keyword>
<evidence type="ECO:0000259" key="8">
    <source>
        <dbReference type="PROSITE" id="PS51910"/>
    </source>
</evidence>
<organism evidence="9 10">
    <name type="scientific">Trichuris suis</name>
    <name type="common">pig whipworm</name>
    <dbReference type="NCBI Taxonomy" id="68888"/>
    <lineage>
        <taxon>Eukaryota</taxon>
        <taxon>Metazoa</taxon>
        <taxon>Ecdysozoa</taxon>
        <taxon>Nematoda</taxon>
        <taxon>Enoplea</taxon>
        <taxon>Dorylaimia</taxon>
        <taxon>Trichinellida</taxon>
        <taxon>Trichuridae</taxon>
        <taxon>Trichuris</taxon>
    </lineage>
</organism>
<evidence type="ECO:0000313" key="10">
    <source>
        <dbReference type="Proteomes" id="UP000030764"/>
    </source>
</evidence>
<dbReference type="Pfam" id="PF01607">
    <property type="entry name" value="CBM_14"/>
    <property type="match status" value="1"/>
</dbReference>
<feature type="domain" description="GH18" evidence="8">
    <location>
        <begin position="95"/>
        <end position="469"/>
    </location>
</feature>
<name>A0A085LYA3_9BILA</name>
<dbReference type="GO" id="GO:0004568">
    <property type="term" value="F:chitinase activity"/>
    <property type="evidence" value="ECO:0007669"/>
    <property type="project" value="UniProtKB-ARBA"/>
</dbReference>
<keyword evidence="3 6" id="KW-0378">Hydrolase</keyword>
<dbReference type="InterPro" id="IPR011583">
    <property type="entry name" value="Chitinase_II/V-like_cat"/>
</dbReference>
<dbReference type="Pfam" id="PF00704">
    <property type="entry name" value="Glyco_hydro_18"/>
    <property type="match status" value="2"/>
</dbReference>
<dbReference type="GO" id="GO:0005975">
    <property type="term" value="P:carbohydrate metabolic process"/>
    <property type="evidence" value="ECO:0007669"/>
    <property type="project" value="InterPro"/>
</dbReference>
<feature type="domain" description="Chitin-binding type-2" evidence="7">
    <location>
        <begin position="555"/>
        <end position="609"/>
    </location>
</feature>
<dbReference type="InterPro" id="IPR017853">
    <property type="entry name" value="GH"/>
</dbReference>
<dbReference type="GO" id="GO:0006032">
    <property type="term" value="P:chitin catabolic process"/>
    <property type="evidence" value="ECO:0007669"/>
    <property type="project" value="TreeGrafter"/>
</dbReference>
<gene>
    <name evidence="9" type="ORF">M513_09163</name>
</gene>
<evidence type="ECO:0000313" key="9">
    <source>
        <dbReference type="EMBL" id="KFD49949.1"/>
    </source>
</evidence>
<dbReference type="Proteomes" id="UP000030764">
    <property type="component" value="Unassembled WGS sequence"/>
</dbReference>
<accession>A0A085LYA3</accession>
<dbReference type="InterPro" id="IPR001223">
    <property type="entry name" value="Glyco_hydro18_cat"/>
</dbReference>
<dbReference type="GO" id="GO:0008061">
    <property type="term" value="F:chitin binding"/>
    <property type="evidence" value="ECO:0007669"/>
    <property type="project" value="UniProtKB-KW"/>
</dbReference>
<dbReference type="InterPro" id="IPR036508">
    <property type="entry name" value="Chitin-bd_dom_sf"/>
</dbReference>
<evidence type="ECO:0000256" key="2">
    <source>
        <dbReference type="ARBA" id="ARBA00022669"/>
    </source>
</evidence>
<protein>
    <submittedName>
        <fullName evidence="9">Uncharacterized protein</fullName>
    </submittedName>
</protein>
<dbReference type="FunFam" id="3.10.50.10:FF:000008">
    <property type="entry name" value="Chitinase 11"/>
    <property type="match status" value="1"/>
</dbReference>
<dbReference type="Gene3D" id="3.20.20.80">
    <property type="entry name" value="Glycosidases"/>
    <property type="match status" value="2"/>
</dbReference>
<dbReference type="PANTHER" id="PTHR11177">
    <property type="entry name" value="CHITINASE"/>
    <property type="match status" value="1"/>
</dbReference>
<dbReference type="Gene3D" id="2.170.140.10">
    <property type="entry name" value="Chitin binding domain"/>
    <property type="match status" value="1"/>
</dbReference>
<comment type="similarity">
    <text evidence="1">Belongs to the glycosyl hydrolase 18 family. Chitinase class II subfamily.</text>
</comment>
<evidence type="ECO:0000256" key="1">
    <source>
        <dbReference type="ARBA" id="ARBA00009121"/>
    </source>
</evidence>
<reference evidence="9 10" key="1">
    <citation type="journal article" date="2014" name="Nat. Genet.">
        <title>Genome and transcriptome of the porcine whipworm Trichuris suis.</title>
        <authorList>
            <person name="Jex A.R."/>
            <person name="Nejsum P."/>
            <person name="Schwarz E.M."/>
            <person name="Hu L."/>
            <person name="Young N.D."/>
            <person name="Hall R.S."/>
            <person name="Korhonen P.K."/>
            <person name="Liao S."/>
            <person name="Thamsborg S."/>
            <person name="Xia J."/>
            <person name="Xu P."/>
            <person name="Wang S."/>
            <person name="Scheerlinck J.P."/>
            <person name="Hofmann A."/>
            <person name="Sternberg P.W."/>
            <person name="Wang J."/>
            <person name="Gasser R.B."/>
        </authorList>
    </citation>
    <scope>NUCLEOTIDE SEQUENCE [LARGE SCALE GENOMIC DNA]</scope>
    <source>
        <strain evidence="9">DCEP-RM93M</strain>
    </source>
</reference>
<keyword evidence="4" id="KW-1015">Disulfide bond</keyword>
<dbReference type="SMART" id="SM00494">
    <property type="entry name" value="ChtBD2"/>
    <property type="match status" value="1"/>
</dbReference>
<dbReference type="PROSITE" id="PS01095">
    <property type="entry name" value="GH18_1"/>
    <property type="match status" value="2"/>
</dbReference>
<dbReference type="FunFam" id="3.20.20.80:FF:000007">
    <property type="entry name" value="Acidic mammalian chitinase"/>
    <property type="match status" value="2"/>
</dbReference>
<dbReference type="InterPro" id="IPR002557">
    <property type="entry name" value="Chitin-bd_dom"/>
</dbReference>
<dbReference type="PROSITE" id="PS50940">
    <property type="entry name" value="CHIT_BIND_II"/>
    <property type="match status" value="1"/>
</dbReference>
<evidence type="ECO:0000256" key="6">
    <source>
        <dbReference type="RuleBase" id="RU000489"/>
    </source>
</evidence>
<dbReference type="SUPFAM" id="SSF51445">
    <property type="entry name" value="(Trans)glycosidases"/>
    <property type="match status" value="2"/>
</dbReference>
<dbReference type="PANTHER" id="PTHR11177:SF400">
    <property type="entry name" value="ENDOCHITINASE-RELATED"/>
    <property type="match status" value="1"/>
</dbReference>
<evidence type="ECO:0000256" key="3">
    <source>
        <dbReference type="ARBA" id="ARBA00022801"/>
    </source>
</evidence>
<evidence type="ECO:0000256" key="5">
    <source>
        <dbReference type="ARBA" id="ARBA00023295"/>
    </source>
</evidence>
<dbReference type="AlphaFoldDB" id="A0A085LYA3"/>
<proteinExistence type="inferred from homology"/>
<dbReference type="SMART" id="SM00636">
    <property type="entry name" value="Glyco_18"/>
    <property type="match status" value="2"/>
</dbReference>
<evidence type="ECO:0000259" key="7">
    <source>
        <dbReference type="PROSITE" id="PS50940"/>
    </source>
</evidence>
<keyword evidence="2" id="KW-0147">Chitin-binding</keyword>
<feature type="domain" description="GH18" evidence="8">
    <location>
        <begin position="603"/>
        <end position="968"/>
    </location>
</feature>
<dbReference type="InterPro" id="IPR001579">
    <property type="entry name" value="Glyco_hydro_18_chit_AS"/>
</dbReference>
<dbReference type="InterPro" id="IPR029070">
    <property type="entry name" value="Chitinase_insertion_sf"/>
</dbReference>
<sequence>MGRICEWLETLIEISAARTSDPNLYLIDKASPELVTFVLEQEICHSKKNISDFLCIASVDVERKALDMKARTVLLSLLFLLSCGHSEKHQSKGNFIRGCYMANWAQYRPYNGSYFARDYETGLCTHVFLAFAAMSDKYEVTTSEWNDVASFYDVMNEFKRHDPNLKVLLSLGGWSFGTKKFKNMSSSAELRTSFIASLMRFLRKYSFDGFDLDWEYPDTASDRLAMVELCKAIAERFHWENRRGKKPALLLTAAVAAGQDKIEKAYDVPALARQCIFTYLDFVNVMTYDFHGSWETKTGINSPFSVGGSRSQWDSTLSTVSAINFWVAKGMPKEKIVVGLPTYGRGWTLSNAHDFSVGSKATGASHPLNYTRAAGVIAFYESCELLTQGAKSFRDNETGSLILVHGDQWFSCDDGESFTRKLQWIKENRYGGAFVWSLDTDDFKGIFCRQYKGVTYPLVRTMGSILRYEENKRGVPLVVPTTSIRFTIGRAEFPSKYNAKMALCSAVKIRYVLSHQNPLYGRQLRHGPRSMILSAAFVLSEATVFFACLCYAENIFICPSDGIFPDPATCDGFYSCAFDRAYLMTCSTGTLFNPEIGTCDHAYNVSCIATASGTVYLKKTDVAIVDVTNTRPENHSVHCFISFFRNFEWNDVDTLYRGIAKLKSRDPNLKTLLSIGGWTFGTRKFKTMAFSSENRQTFIKSVIEYLRRHEFDGLDIDWEYPENEEDKNNMVKLFQEVRDSFVREKRDHGKSRLLLTAAVSASQSKIDTVYDVPKLAKLLDFINLMSYDFYGSWDFQTGTNSPLFSQLCDSSSSSPSTVAGAAAHWNARGMPKKKTIIGLPTYGRGWRLKDASVKNPGSPANGPSQSLKYTRESGIASYYECCEMLANGAEQYWNNETRTPYLVKDDQWFSYDNEESFMYKIDWIIREGYGGAFVWSLDMDDFGGTFCASNGDGKKYPLVRLLKALTNV</sequence>
<dbReference type="EMBL" id="KL363261">
    <property type="protein sequence ID" value="KFD49949.1"/>
    <property type="molecule type" value="Genomic_DNA"/>
</dbReference>
<dbReference type="InterPro" id="IPR050314">
    <property type="entry name" value="Glycosyl_Hydrlase_18"/>
</dbReference>
<dbReference type="Gene3D" id="3.10.50.10">
    <property type="match status" value="2"/>
</dbReference>
<dbReference type="SUPFAM" id="SSF57625">
    <property type="entry name" value="Invertebrate chitin-binding proteins"/>
    <property type="match status" value="1"/>
</dbReference>
<dbReference type="SUPFAM" id="SSF54556">
    <property type="entry name" value="Chitinase insertion domain"/>
    <property type="match status" value="2"/>
</dbReference>
<dbReference type="GO" id="GO:0005576">
    <property type="term" value="C:extracellular region"/>
    <property type="evidence" value="ECO:0007669"/>
    <property type="project" value="InterPro"/>
</dbReference>